<evidence type="ECO:0000256" key="1">
    <source>
        <dbReference type="ARBA" id="ARBA00022723"/>
    </source>
</evidence>
<dbReference type="GO" id="GO:0051536">
    <property type="term" value="F:iron-sulfur cluster binding"/>
    <property type="evidence" value="ECO:0007669"/>
    <property type="project" value="UniProtKB-KW"/>
</dbReference>
<dbReference type="SUPFAM" id="SSF52218">
    <property type="entry name" value="Flavoproteins"/>
    <property type="match status" value="1"/>
</dbReference>
<feature type="domain" description="4Fe-4S ferredoxin-type" evidence="4">
    <location>
        <begin position="221"/>
        <end position="243"/>
    </location>
</feature>
<sequence>MMLNKIFYFSGTGNSLFAARQIVEKLDNVELVAISEAMNNCDSLEAERIGFVFPVYAWGLPRIVADFVKQIKLSGEEYTFAVATCGGTPGNTLIQLKELLNKSGGDLKAGFAVREASYTFLEENIFMKIMRNIAGEPPLPFAERLSEIIEVVENKQQHKLETSSKLANFLGGMIHKGAIKQFKEAAADFWSTEDCNLCGKCVELCPRGNISLVDDSPVWGDDCELCFACIQWCPEEAIQYQEVSIGKQRDHNKQISLEDMIE</sequence>
<keyword evidence="1" id="KW-0479">Metal-binding</keyword>
<dbReference type="RefSeq" id="WP_204701103.1">
    <property type="nucleotide sequence ID" value="NZ_JAFBDQ010000005.1"/>
</dbReference>
<dbReference type="PROSITE" id="PS51379">
    <property type="entry name" value="4FE4S_FER_2"/>
    <property type="match status" value="2"/>
</dbReference>
<keyword evidence="2" id="KW-0408">Iron</keyword>
<evidence type="ECO:0000313" key="6">
    <source>
        <dbReference type="Proteomes" id="UP000774000"/>
    </source>
</evidence>
<feature type="domain" description="4Fe-4S ferredoxin-type" evidence="4">
    <location>
        <begin position="186"/>
        <end position="215"/>
    </location>
</feature>
<evidence type="ECO:0000259" key="4">
    <source>
        <dbReference type="PROSITE" id="PS51379"/>
    </source>
</evidence>
<dbReference type="InterPro" id="IPR047964">
    <property type="entry name" value="EFR1-like"/>
</dbReference>
<evidence type="ECO:0000313" key="5">
    <source>
        <dbReference type="EMBL" id="MBM7556313.1"/>
    </source>
</evidence>
<reference evidence="5" key="1">
    <citation type="submission" date="2021-01" db="EMBL/GenBank/DDBJ databases">
        <title>Genomic Encyclopedia of Type Strains, Phase IV (KMG-IV): sequencing the most valuable type-strain genomes for metagenomic binning, comparative biology and taxonomic classification.</title>
        <authorList>
            <person name="Goeker M."/>
        </authorList>
    </citation>
    <scope>NUCLEOTIDE SEQUENCE</scope>
    <source>
        <strain evidence="5">DSM 23230</strain>
    </source>
</reference>
<dbReference type="Pfam" id="PF00037">
    <property type="entry name" value="Fer4"/>
    <property type="match status" value="1"/>
</dbReference>
<comment type="caution">
    <text evidence="5">The sequence shown here is derived from an EMBL/GenBank/DDBJ whole genome shotgun (WGS) entry which is preliminary data.</text>
</comment>
<dbReference type="InterPro" id="IPR017896">
    <property type="entry name" value="4Fe4S_Fe-S-bd"/>
</dbReference>
<proteinExistence type="predicted"/>
<dbReference type="Proteomes" id="UP000774000">
    <property type="component" value="Unassembled WGS sequence"/>
</dbReference>
<evidence type="ECO:0000256" key="3">
    <source>
        <dbReference type="ARBA" id="ARBA00023014"/>
    </source>
</evidence>
<gene>
    <name evidence="5" type="ORF">JOC47_001156</name>
</gene>
<protein>
    <submittedName>
        <fullName evidence="5">Ferredoxin/flavodoxin</fullName>
    </submittedName>
</protein>
<dbReference type="InterPro" id="IPR017900">
    <property type="entry name" value="4Fe4S_Fe_S_CS"/>
</dbReference>
<dbReference type="PROSITE" id="PS00198">
    <property type="entry name" value="4FE4S_FER_1"/>
    <property type="match status" value="2"/>
</dbReference>
<dbReference type="SUPFAM" id="SSF54862">
    <property type="entry name" value="4Fe-4S ferredoxins"/>
    <property type="match status" value="1"/>
</dbReference>
<dbReference type="Gene3D" id="3.30.70.20">
    <property type="match status" value="1"/>
</dbReference>
<dbReference type="Pfam" id="PF12724">
    <property type="entry name" value="Flavodoxin_5"/>
    <property type="match status" value="1"/>
</dbReference>
<keyword evidence="3" id="KW-0411">Iron-sulfur</keyword>
<dbReference type="InterPro" id="IPR029039">
    <property type="entry name" value="Flavoprotein-like_sf"/>
</dbReference>
<organism evidence="5 6">
    <name type="scientific">Halanaerobacter jeridensis</name>
    <dbReference type="NCBI Taxonomy" id="706427"/>
    <lineage>
        <taxon>Bacteria</taxon>
        <taxon>Bacillati</taxon>
        <taxon>Bacillota</taxon>
        <taxon>Clostridia</taxon>
        <taxon>Halanaerobiales</taxon>
        <taxon>Halobacteroidaceae</taxon>
        <taxon>Halanaerobacter</taxon>
    </lineage>
</organism>
<dbReference type="NCBIfam" id="NF038196">
    <property type="entry name" value="ferrodoxin_EFR1"/>
    <property type="match status" value="1"/>
</dbReference>
<accession>A0A939BP54</accession>
<name>A0A939BP54_9FIRM</name>
<dbReference type="EMBL" id="JAFBDQ010000005">
    <property type="protein sequence ID" value="MBM7556313.1"/>
    <property type="molecule type" value="Genomic_DNA"/>
</dbReference>
<dbReference type="InterPro" id="IPR026816">
    <property type="entry name" value="Flavodoxin_dom"/>
</dbReference>
<evidence type="ECO:0000256" key="2">
    <source>
        <dbReference type="ARBA" id="ARBA00023004"/>
    </source>
</evidence>
<dbReference type="GO" id="GO:0046872">
    <property type="term" value="F:metal ion binding"/>
    <property type="evidence" value="ECO:0007669"/>
    <property type="project" value="UniProtKB-KW"/>
</dbReference>
<dbReference type="AlphaFoldDB" id="A0A939BP54"/>
<keyword evidence="6" id="KW-1185">Reference proteome</keyword>
<dbReference type="Gene3D" id="3.40.50.360">
    <property type="match status" value="1"/>
</dbReference>